<protein>
    <submittedName>
        <fullName evidence="2">ATP-dependent DNA helicase DDX11</fullName>
    </submittedName>
</protein>
<feature type="non-terminal residue" evidence="2">
    <location>
        <position position="57"/>
    </location>
</feature>
<keyword evidence="2" id="KW-0547">Nucleotide-binding</keyword>
<keyword evidence="3" id="KW-1185">Reference proteome</keyword>
<proteinExistence type="predicted"/>
<keyword evidence="1" id="KW-0472">Membrane</keyword>
<gene>
    <name evidence="2" type="ORF">ElyMa_004050800</name>
</gene>
<dbReference type="Proteomes" id="UP000762676">
    <property type="component" value="Unassembled WGS sequence"/>
</dbReference>
<feature type="non-terminal residue" evidence="2">
    <location>
        <position position="1"/>
    </location>
</feature>
<keyword evidence="2" id="KW-0067">ATP-binding</keyword>
<dbReference type="GO" id="GO:0004386">
    <property type="term" value="F:helicase activity"/>
    <property type="evidence" value="ECO:0007669"/>
    <property type="project" value="UniProtKB-KW"/>
</dbReference>
<name>A0AAV4G5E8_9GAST</name>
<keyword evidence="1" id="KW-1133">Transmembrane helix</keyword>
<comment type="caution">
    <text evidence="2">The sequence shown here is derived from an EMBL/GenBank/DDBJ whole genome shotgun (WGS) entry which is preliminary data.</text>
</comment>
<keyword evidence="2" id="KW-0347">Helicase</keyword>
<accession>A0AAV4G5E8</accession>
<sequence length="57" mass="6423">IVKSHSQLSQYELKFRTRLKAKNLLYVRQILFVLGKLAALVGGKVDYTADSQLNAKS</sequence>
<evidence type="ECO:0000313" key="3">
    <source>
        <dbReference type="Proteomes" id="UP000762676"/>
    </source>
</evidence>
<evidence type="ECO:0000313" key="2">
    <source>
        <dbReference type="EMBL" id="GFR80674.1"/>
    </source>
</evidence>
<organism evidence="2 3">
    <name type="scientific">Elysia marginata</name>
    <dbReference type="NCBI Taxonomy" id="1093978"/>
    <lineage>
        <taxon>Eukaryota</taxon>
        <taxon>Metazoa</taxon>
        <taxon>Spiralia</taxon>
        <taxon>Lophotrochozoa</taxon>
        <taxon>Mollusca</taxon>
        <taxon>Gastropoda</taxon>
        <taxon>Heterobranchia</taxon>
        <taxon>Euthyneura</taxon>
        <taxon>Panpulmonata</taxon>
        <taxon>Sacoglossa</taxon>
        <taxon>Placobranchoidea</taxon>
        <taxon>Plakobranchidae</taxon>
        <taxon>Elysia</taxon>
    </lineage>
</organism>
<feature type="transmembrane region" description="Helical" evidence="1">
    <location>
        <begin position="24"/>
        <end position="43"/>
    </location>
</feature>
<keyword evidence="1" id="KW-0812">Transmembrane</keyword>
<reference evidence="2 3" key="1">
    <citation type="journal article" date="2021" name="Elife">
        <title>Chloroplast acquisition without the gene transfer in kleptoplastic sea slugs, Plakobranchus ocellatus.</title>
        <authorList>
            <person name="Maeda T."/>
            <person name="Takahashi S."/>
            <person name="Yoshida T."/>
            <person name="Shimamura S."/>
            <person name="Takaki Y."/>
            <person name="Nagai Y."/>
            <person name="Toyoda A."/>
            <person name="Suzuki Y."/>
            <person name="Arimoto A."/>
            <person name="Ishii H."/>
            <person name="Satoh N."/>
            <person name="Nishiyama T."/>
            <person name="Hasebe M."/>
            <person name="Maruyama T."/>
            <person name="Minagawa J."/>
            <person name="Obokata J."/>
            <person name="Shigenobu S."/>
        </authorList>
    </citation>
    <scope>NUCLEOTIDE SEQUENCE [LARGE SCALE GENOMIC DNA]</scope>
</reference>
<evidence type="ECO:0000256" key="1">
    <source>
        <dbReference type="SAM" id="Phobius"/>
    </source>
</evidence>
<dbReference type="AlphaFoldDB" id="A0AAV4G5E8"/>
<keyword evidence="2" id="KW-0378">Hydrolase</keyword>
<dbReference type="EMBL" id="BMAT01008232">
    <property type="protein sequence ID" value="GFR80674.1"/>
    <property type="molecule type" value="Genomic_DNA"/>
</dbReference>